<evidence type="ECO:0000256" key="1">
    <source>
        <dbReference type="SAM" id="MobiDB-lite"/>
    </source>
</evidence>
<comment type="caution">
    <text evidence="2">The sequence shown here is derived from an EMBL/GenBank/DDBJ whole genome shotgun (WGS) entry which is preliminary data.</text>
</comment>
<protein>
    <submittedName>
        <fullName evidence="2">Uncharacterized protein</fullName>
    </submittedName>
</protein>
<evidence type="ECO:0000313" key="2">
    <source>
        <dbReference type="EMBL" id="KAH7376794.1"/>
    </source>
</evidence>
<evidence type="ECO:0000313" key="3">
    <source>
        <dbReference type="Proteomes" id="UP000813385"/>
    </source>
</evidence>
<dbReference type="EMBL" id="JAGPXD010000001">
    <property type="protein sequence ID" value="KAH7376794.1"/>
    <property type="molecule type" value="Genomic_DNA"/>
</dbReference>
<gene>
    <name evidence="2" type="ORF">B0T11DRAFT_324661</name>
</gene>
<dbReference type="Proteomes" id="UP000813385">
    <property type="component" value="Unassembled WGS sequence"/>
</dbReference>
<feature type="region of interest" description="Disordered" evidence="1">
    <location>
        <begin position="119"/>
        <end position="242"/>
    </location>
</feature>
<sequence>MSDESRWVLRVFRPTLNDPFYHPCQRALSHGIRILGGYLRAFQIEVSDPLDRSIYTTEPRFDLDACWRASHSVNLQQSIKILGVRHPNLAAMADMGWATYDRICGPCCDGLIAHLDSMEPGTDIPTPPAIRSSASPDDGSPESSYSASGLAGDYTPGPSQAGGHPGDMSMLGAFPSEPPLYLERDPFESPVNDFALSAAESEDSNSPPLDDGDTNMAQNGIRNGTHRGPNLAHPQPSSSHRMNAFRPLVDGLTNGVDTPPPSPHHTNGNTRFAHVNSWLPGAAQAQTNGNVNHNGTNGHTPGRRIPPWRLIDIAMLLQRVNHLALESPIRKPWRTMYEDSRRMSHDQRLRFRAARTV</sequence>
<reference evidence="2" key="1">
    <citation type="journal article" date="2021" name="Nat. Commun.">
        <title>Genetic determinants of endophytism in the Arabidopsis root mycobiome.</title>
        <authorList>
            <person name="Mesny F."/>
            <person name="Miyauchi S."/>
            <person name="Thiergart T."/>
            <person name="Pickel B."/>
            <person name="Atanasova L."/>
            <person name="Karlsson M."/>
            <person name="Huettel B."/>
            <person name="Barry K.W."/>
            <person name="Haridas S."/>
            <person name="Chen C."/>
            <person name="Bauer D."/>
            <person name="Andreopoulos W."/>
            <person name="Pangilinan J."/>
            <person name="LaButti K."/>
            <person name="Riley R."/>
            <person name="Lipzen A."/>
            <person name="Clum A."/>
            <person name="Drula E."/>
            <person name="Henrissat B."/>
            <person name="Kohler A."/>
            <person name="Grigoriev I.V."/>
            <person name="Martin F.M."/>
            <person name="Hacquard S."/>
        </authorList>
    </citation>
    <scope>NUCLEOTIDE SEQUENCE</scope>
    <source>
        <strain evidence="2">MPI-CAGE-AT-0016</strain>
    </source>
</reference>
<keyword evidence="3" id="KW-1185">Reference proteome</keyword>
<organism evidence="2 3">
    <name type="scientific">Plectosphaerella cucumerina</name>
    <dbReference type="NCBI Taxonomy" id="40658"/>
    <lineage>
        <taxon>Eukaryota</taxon>
        <taxon>Fungi</taxon>
        <taxon>Dikarya</taxon>
        <taxon>Ascomycota</taxon>
        <taxon>Pezizomycotina</taxon>
        <taxon>Sordariomycetes</taxon>
        <taxon>Hypocreomycetidae</taxon>
        <taxon>Glomerellales</taxon>
        <taxon>Plectosphaerellaceae</taxon>
        <taxon>Plectosphaerella</taxon>
    </lineage>
</organism>
<accession>A0A8K0TQS9</accession>
<name>A0A8K0TQS9_9PEZI</name>
<dbReference type="AlphaFoldDB" id="A0A8K0TQS9"/>
<proteinExistence type="predicted"/>